<keyword evidence="8" id="KW-0626">Porin</keyword>
<dbReference type="CDD" id="cd00342">
    <property type="entry name" value="gram_neg_porins"/>
    <property type="match status" value="1"/>
</dbReference>
<dbReference type="STRING" id="1777141.AWB80_08185"/>
<gene>
    <name evidence="13" type="ORF">AWB80_08185</name>
</gene>
<dbReference type="SUPFAM" id="SSF56935">
    <property type="entry name" value="Porins"/>
    <property type="match status" value="1"/>
</dbReference>
<evidence type="ECO:0000256" key="4">
    <source>
        <dbReference type="ARBA" id="ARBA00022452"/>
    </source>
</evidence>
<protein>
    <submittedName>
        <fullName evidence="13">Outer membrane porin</fullName>
    </submittedName>
</protein>
<dbReference type="InterPro" id="IPR050298">
    <property type="entry name" value="Gram-neg_bact_OMP"/>
</dbReference>
<dbReference type="EMBL" id="FCOE02000069">
    <property type="protein sequence ID" value="SAL01708.1"/>
    <property type="molecule type" value="Genomic_DNA"/>
</dbReference>
<keyword evidence="14" id="KW-1185">Reference proteome</keyword>
<dbReference type="GO" id="GO:0046930">
    <property type="term" value="C:pore complex"/>
    <property type="evidence" value="ECO:0007669"/>
    <property type="project" value="UniProtKB-KW"/>
</dbReference>
<keyword evidence="3" id="KW-0813">Transport</keyword>
<keyword evidence="4" id="KW-1134">Transmembrane beta strand</keyword>
<reference evidence="13" key="1">
    <citation type="submission" date="2016-01" db="EMBL/GenBank/DDBJ databases">
        <authorList>
            <person name="Peeters C."/>
        </authorList>
    </citation>
    <scope>NUCLEOTIDE SEQUENCE [LARGE SCALE GENOMIC DNA]</scope>
    <source>
        <strain evidence="13">LMG 29323</strain>
    </source>
</reference>
<dbReference type="PANTHER" id="PTHR34501:SF9">
    <property type="entry name" value="MAJOR OUTER MEMBRANE PROTEIN P.IA"/>
    <property type="match status" value="1"/>
</dbReference>
<dbReference type="GO" id="GO:0015288">
    <property type="term" value="F:porin activity"/>
    <property type="evidence" value="ECO:0007669"/>
    <property type="project" value="UniProtKB-KW"/>
</dbReference>
<dbReference type="AlphaFoldDB" id="A0A158E4E7"/>
<keyword evidence="9" id="KW-0472">Membrane</keyword>
<sequence length="387" mass="41061">MKNGKLVSVSIAIVFASGALVPGMASAQSAVTLYGALDEGIDYVNHSGGKYLVRMRDGTYDGMYGSRWGLKGEEDLGGGLKALFKLESGFSIENGQSRQGGRLFGRQAYVGIADQRFGTVTLGRQYDSVVDYIQPVAASGQFGGPFLHAGDIDNTDNSFRVDNAIKYTSPSIAGLTFGGMYSFTNTNAPGRGTTGMWSVGANYTYSGLNLAGAYFYAKNPALLFTDGNFIANTTGTAIGASGPFSYVGNPQSEQIVGGGGSYNFGKATVGLDYTNTKFYQANGTSSSVVFDNYEAWAKYNVTPAAMIGAAYVYTHGKVNYNGDTPKYHQVGLMGSYSLSKRTTLYAMGAFQKAAGSATRADIFDFAIADASTTNKQLMFRLGISHLF</sequence>
<evidence type="ECO:0000256" key="7">
    <source>
        <dbReference type="ARBA" id="ARBA00023065"/>
    </source>
</evidence>
<dbReference type="Pfam" id="PF13609">
    <property type="entry name" value="Porin_4"/>
    <property type="match status" value="1"/>
</dbReference>
<keyword evidence="10" id="KW-0998">Cell outer membrane</keyword>
<dbReference type="Gene3D" id="2.40.160.10">
    <property type="entry name" value="Porin"/>
    <property type="match status" value="1"/>
</dbReference>
<dbReference type="PRINTS" id="PR00184">
    <property type="entry name" value="NEISSPPORIN"/>
</dbReference>
<dbReference type="RefSeq" id="WP_061180369.1">
    <property type="nucleotide sequence ID" value="NZ_FCOE02000069.1"/>
</dbReference>
<organism evidence="13 14">
    <name type="scientific">Caballeronia pedi</name>
    <dbReference type="NCBI Taxonomy" id="1777141"/>
    <lineage>
        <taxon>Bacteria</taxon>
        <taxon>Pseudomonadati</taxon>
        <taxon>Pseudomonadota</taxon>
        <taxon>Betaproteobacteria</taxon>
        <taxon>Burkholderiales</taxon>
        <taxon>Burkholderiaceae</taxon>
        <taxon>Caballeronia</taxon>
    </lineage>
</organism>
<evidence type="ECO:0000256" key="11">
    <source>
        <dbReference type="SAM" id="SignalP"/>
    </source>
</evidence>
<evidence type="ECO:0000256" key="9">
    <source>
        <dbReference type="ARBA" id="ARBA00023136"/>
    </source>
</evidence>
<evidence type="ECO:0000256" key="6">
    <source>
        <dbReference type="ARBA" id="ARBA00022729"/>
    </source>
</evidence>
<evidence type="ECO:0000256" key="8">
    <source>
        <dbReference type="ARBA" id="ARBA00023114"/>
    </source>
</evidence>
<comment type="subunit">
    <text evidence="2">Homotrimer.</text>
</comment>
<dbReference type="InterPro" id="IPR033900">
    <property type="entry name" value="Gram_neg_porin_domain"/>
</dbReference>
<comment type="subcellular location">
    <subcellularLocation>
        <location evidence="1">Cell outer membrane</location>
        <topology evidence="1">Multi-pass membrane protein</topology>
    </subcellularLocation>
</comment>
<evidence type="ECO:0000256" key="10">
    <source>
        <dbReference type="ARBA" id="ARBA00023237"/>
    </source>
</evidence>
<dbReference type="OrthoDB" id="8982743at2"/>
<evidence type="ECO:0000256" key="5">
    <source>
        <dbReference type="ARBA" id="ARBA00022692"/>
    </source>
</evidence>
<evidence type="ECO:0000313" key="14">
    <source>
        <dbReference type="Proteomes" id="UP000054911"/>
    </source>
</evidence>
<name>A0A158E4E7_9BURK</name>
<keyword evidence="5" id="KW-0812">Transmembrane</keyword>
<accession>A0A158E4E7</accession>
<keyword evidence="7" id="KW-0406">Ion transport</keyword>
<keyword evidence="6 11" id="KW-0732">Signal</keyword>
<evidence type="ECO:0000256" key="1">
    <source>
        <dbReference type="ARBA" id="ARBA00004571"/>
    </source>
</evidence>
<dbReference type="InterPro" id="IPR002299">
    <property type="entry name" value="Porin_Neis"/>
</dbReference>
<proteinExistence type="predicted"/>
<evidence type="ECO:0000256" key="2">
    <source>
        <dbReference type="ARBA" id="ARBA00011233"/>
    </source>
</evidence>
<dbReference type="InterPro" id="IPR023614">
    <property type="entry name" value="Porin_dom_sf"/>
</dbReference>
<evidence type="ECO:0000256" key="3">
    <source>
        <dbReference type="ARBA" id="ARBA00022448"/>
    </source>
</evidence>
<feature type="signal peptide" evidence="11">
    <location>
        <begin position="1"/>
        <end position="27"/>
    </location>
</feature>
<feature type="domain" description="Porin" evidence="12">
    <location>
        <begin position="18"/>
        <end position="352"/>
    </location>
</feature>
<dbReference type="InterPro" id="IPR001702">
    <property type="entry name" value="Porin_Gram-ve"/>
</dbReference>
<evidence type="ECO:0000313" key="13">
    <source>
        <dbReference type="EMBL" id="SAL01708.1"/>
    </source>
</evidence>
<comment type="caution">
    <text evidence="13">The sequence shown here is derived from an EMBL/GenBank/DDBJ whole genome shotgun (WGS) entry which is preliminary data.</text>
</comment>
<dbReference type="PRINTS" id="PR00182">
    <property type="entry name" value="ECOLNEIPORIN"/>
</dbReference>
<dbReference type="GO" id="GO:0034220">
    <property type="term" value="P:monoatomic ion transmembrane transport"/>
    <property type="evidence" value="ECO:0007669"/>
    <property type="project" value="InterPro"/>
</dbReference>
<dbReference type="PANTHER" id="PTHR34501">
    <property type="entry name" value="PROTEIN YDDL-RELATED"/>
    <property type="match status" value="1"/>
</dbReference>
<dbReference type="GO" id="GO:0009279">
    <property type="term" value="C:cell outer membrane"/>
    <property type="evidence" value="ECO:0007669"/>
    <property type="project" value="UniProtKB-SubCell"/>
</dbReference>
<feature type="chain" id="PRO_5007624810" evidence="11">
    <location>
        <begin position="28"/>
        <end position="387"/>
    </location>
</feature>
<evidence type="ECO:0000259" key="12">
    <source>
        <dbReference type="Pfam" id="PF13609"/>
    </source>
</evidence>
<dbReference type="Proteomes" id="UP000054911">
    <property type="component" value="Unassembled WGS sequence"/>
</dbReference>